<dbReference type="Pfam" id="PF05368">
    <property type="entry name" value="NmrA"/>
    <property type="match status" value="1"/>
</dbReference>
<dbReference type="Gene3D" id="3.90.25.10">
    <property type="entry name" value="UDP-galactose 4-epimerase, domain 1"/>
    <property type="match status" value="1"/>
</dbReference>
<organism evidence="5 6">
    <name type="scientific">Penicillium antarcticum</name>
    <dbReference type="NCBI Taxonomy" id="416450"/>
    <lineage>
        <taxon>Eukaryota</taxon>
        <taxon>Fungi</taxon>
        <taxon>Dikarya</taxon>
        <taxon>Ascomycota</taxon>
        <taxon>Pezizomycotina</taxon>
        <taxon>Eurotiomycetes</taxon>
        <taxon>Eurotiomycetidae</taxon>
        <taxon>Eurotiales</taxon>
        <taxon>Aspergillaceae</taxon>
        <taxon>Penicillium</taxon>
    </lineage>
</organism>
<comment type="caution">
    <text evidence="5">The sequence shown here is derived from an EMBL/GenBank/DDBJ whole genome shotgun (WGS) entry which is preliminary data.</text>
</comment>
<name>A0A1V6Q3U4_9EURO</name>
<proteinExistence type="inferred from homology"/>
<reference evidence="6" key="1">
    <citation type="journal article" date="2017" name="Nat. Microbiol.">
        <title>Global analysis of biosynthetic gene clusters reveals vast potential of secondary metabolite production in Penicillium species.</title>
        <authorList>
            <person name="Nielsen J.C."/>
            <person name="Grijseels S."/>
            <person name="Prigent S."/>
            <person name="Ji B."/>
            <person name="Dainat J."/>
            <person name="Nielsen K.F."/>
            <person name="Frisvad J.C."/>
            <person name="Workman M."/>
            <person name="Nielsen J."/>
        </authorList>
    </citation>
    <scope>NUCLEOTIDE SEQUENCE [LARGE SCALE GENOMIC DNA]</scope>
    <source>
        <strain evidence="6">IBT 31811</strain>
    </source>
</reference>
<evidence type="ECO:0000256" key="2">
    <source>
        <dbReference type="ARBA" id="ARBA00022857"/>
    </source>
</evidence>
<evidence type="ECO:0000256" key="3">
    <source>
        <dbReference type="ARBA" id="ARBA00023002"/>
    </source>
</evidence>
<dbReference type="GO" id="GO:0016491">
    <property type="term" value="F:oxidoreductase activity"/>
    <property type="evidence" value="ECO:0007669"/>
    <property type="project" value="UniProtKB-KW"/>
</dbReference>
<gene>
    <name evidence="5" type="ORF">PENANT_c014G06514</name>
</gene>
<protein>
    <recommendedName>
        <fullName evidence="4">NmrA-like domain-containing protein</fullName>
    </recommendedName>
</protein>
<dbReference type="InterPro" id="IPR008030">
    <property type="entry name" value="NmrA-like"/>
</dbReference>
<dbReference type="Proteomes" id="UP000191672">
    <property type="component" value="Unassembled WGS sequence"/>
</dbReference>
<accession>A0A1V6Q3U4</accession>
<dbReference type="PANTHER" id="PTHR47706:SF4">
    <property type="entry name" value="NMRA-LIKE DOMAIN-CONTAINING PROTEIN"/>
    <property type="match status" value="1"/>
</dbReference>
<comment type="similarity">
    <text evidence="1">Belongs to the NmrA-type oxidoreductase family. Isoflavone reductase subfamily.</text>
</comment>
<dbReference type="Gene3D" id="3.40.50.720">
    <property type="entry name" value="NAD(P)-binding Rossmann-like Domain"/>
    <property type="match status" value="2"/>
</dbReference>
<evidence type="ECO:0000313" key="6">
    <source>
        <dbReference type="Proteomes" id="UP000191672"/>
    </source>
</evidence>
<keyword evidence="3" id="KW-0560">Oxidoreductase</keyword>
<sequence length="280" mass="31347">MVKIAIAGGSGNVAQEIIGVLLETKKHEIIILSRKGDSGAEVTPGIRWVQTDYNPEQLEDPNSPVQKRLIDAAVQAGVKRFAPSEWATSGLEHLSWYSYKGEIRRYLEELNRDMTVLQYILFQPGLFVNYLTRPYKSTKHIHQIEIPFDFANRRFIAIDGSDDDQITFTAVKDLANVVAGAIDFEGEWPVVGGIRGTNISIGQLLALGEKVRGYQRFLVEKVKAEELEKGTWQTSIGVAGILLAFSAEAFAVSDEWNQLLPDYKFTQTEDLLAREWSVSL</sequence>
<evidence type="ECO:0000259" key="4">
    <source>
        <dbReference type="Pfam" id="PF05368"/>
    </source>
</evidence>
<dbReference type="SUPFAM" id="SSF51735">
    <property type="entry name" value="NAD(P)-binding Rossmann-fold domains"/>
    <property type="match status" value="1"/>
</dbReference>
<evidence type="ECO:0000313" key="5">
    <source>
        <dbReference type="EMBL" id="OQD83933.1"/>
    </source>
</evidence>
<keyword evidence="2" id="KW-0521">NADP</keyword>
<dbReference type="AlphaFoldDB" id="A0A1V6Q3U4"/>
<dbReference type="PANTHER" id="PTHR47706">
    <property type="entry name" value="NMRA-LIKE FAMILY PROTEIN"/>
    <property type="match status" value="1"/>
</dbReference>
<dbReference type="InterPro" id="IPR051609">
    <property type="entry name" value="NmrA/Isoflavone_reductase-like"/>
</dbReference>
<dbReference type="InterPro" id="IPR036291">
    <property type="entry name" value="NAD(P)-bd_dom_sf"/>
</dbReference>
<dbReference type="EMBL" id="MDYN01000014">
    <property type="protein sequence ID" value="OQD83933.1"/>
    <property type="molecule type" value="Genomic_DNA"/>
</dbReference>
<keyword evidence="6" id="KW-1185">Reference proteome</keyword>
<evidence type="ECO:0000256" key="1">
    <source>
        <dbReference type="ARBA" id="ARBA00005725"/>
    </source>
</evidence>
<feature type="domain" description="NmrA-like" evidence="4">
    <location>
        <begin position="65"/>
        <end position="183"/>
    </location>
</feature>